<gene>
    <name evidence="1" type="ORF">BTMF_LOCUS2151</name>
</gene>
<protein>
    <submittedName>
        <fullName evidence="3">DNA helicase</fullName>
    </submittedName>
</protein>
<dbReference type="GO" id="GO:0046872">
    <property type="term" value="F:metal ion binding"/>
    <property type="evidence" value="ECO:0007669"/>
    <property type="project" value="InterPro"/>
</dbReference>
<reference evidence="1 2" key="2">
    <citation type="submission" date="2018-11" db="EMBL/GenBank/DDBJ databases">
        <authorList>
            <consortium name="Pathogen Informatics"/>
        </authorList>
    </citation>
    <scope>NUCLEOTIDE SEQUENCE [LARGE SCALE GENOMIC DNA]</scope>
</reference>
<accession>A0A0R3Q919</accession>
<dbReference type="WBParaSite" id="BTMF_0000282701-mRNA-1">
    <property type="protein sequence ID" value="BTMF_0000282701-mRNA-1"/>
    <property type="gene ID" value="BTMF_0000282701"/>
</dbReference>
<evidence type="ECO:0000313" key="2">
    <source>
        <dbReference type="Proteomes" id="UP000280834"/>
    </source>
</evidence>
<organism evidence="3">
    <name type="scientific">Brugia timori</name>
    <dbReference type="NCBI Taxonomy" id="42155"/>
    <lineage>
        <taxon>Eukaryota</taxon>
        <taxon>Metazoa</taxon>
        <taxon>Ecdysozoa</taxon>
        <taxon>Nematoda</taxon>
        <taxon>Chromadorea</taxon>
        <taxon>Rhabditida</taxon>
        <taxon>Spirurina</taxon>
        <taxon>Spiruromorpha</taxon>
        <taxon>Filarioidea</taxon>
        <taxon>Onchocercidae</taxon>
        <taxon>Brugia</taxon>
    </lineage>
</organism>
<dbReference type="AlphaFoldDB" id="A0A0R3Q919"/>
<evidence type="ECO:0000313" key="3">
    <source>
        <dbReference type="WBParaSite" id="BTMF_0000282701-mRNA-1"/>
    </source>
</evidence>
<dbReference type="STRING" id="42155.A0A0R3Q919"/>
<sequence length="76" mass="8235">MAAMNILNRAESAENMAVDRAAQILATGEAETVSDLLREVASITMADITKAADQMKSKLTLASYGNIYQIPYLDQL</sequence>
<keyword evidence="2" id="KW-1185">Reference proteome</keyword>
<dbReference type="SUPFAM" id="SSF63411">
    <property type="entry name" value="LuxS/MPP-like metallohydrolase"/>
    <property type="match status" value="1"/>
</dbReference>
<reference evidence="3" key="1">
    <citation type="submission" date="2017-02" db="UniProtKB">
        <authorList>
            <consortium name="WormBaseParasite"/>
        </authorList>
    </citation>
    <scope>IDENTIFICATION</scope>
</reference>
<dbReference type="Proteomes" id="UP000280834">
    <property type="component" value="Unassembled WGS sequence"/>
</dbReference>
<dbReference type="Gene3D" id="3.30.830.10">
    <property type="entry name" value="Metalloenzyme, LuxS/M16 peptidase-like"/>
    <property type="match status" value="1"/>
</dbReference>
<dbReference type="InterPro" id="IPR011249">
    <property type="entry name" value="Metalloenz_LuxS/M16"/>
</dbReference>
<evidence type="ECO:0000313" key="1">
    <source>
        <dbReference type="EMBL" id="VDO11877.1"/>
    </source>
</evidence>
<dbReference type="EMBL" id="UZAG01001690">
    <property type="protein sequence ID" value="VDO11877.1"/>
    <property type="molecule type" value="Genomic_DNA"/>
</dbReference>
<name>A0A0R3Q919_9BILA</name>
<proteinExistence type="predicted"/>